<dbReference type="EMBL" id="JBHMAF010000171">
    <property type="protein sequence ID" value="MFB9760825.1"/>
    <property type="molecule type" value="Genomic_DNA"/>
</dbReference>
<feature type="transmembrane region" description="Helical" evidence="1">
    <location>
        <begin position="177"/>
        <end position="195"/>
    </location>
</feature>
<feature type="transmembrane region" description="Helical" evidence="1">
    <location>
        <begin position="78"/>
        <end position="100"/>
    </location>
</feature>
<sequence length="219" mass="24925">MELSGFYGLIYKVCVWIMRLAYVNILWIVFTLLGLVIFGLGPATSAMFSISRKWIMGEESVPIFRTFLAQFRADFRKIFYVSAILFSVGTLLVANLMFFTKGDVLLLQIAKVLTVNVAIVYGIILIYIFPVFCHFELKTLQYLKQSFFIGFLHPAFTLFLVLGMLGMGFVFLKIPGLMVFFSGSSFSLWLTWGAHKSFRKLESKKDRLRVAAPSNRTAS</sequence>
<gene>
    <name evidence="2" type="ORF">ACFFMS_21355</name>
</gene>
<accession>A0ABV5WJS8</accession>
<keyword evidence="1" id="KW-0812">Transmembrane</keyword>
<keyword evidence="1" id="KW-1133">Transmembrane helix</keyword>
<dbReference type="RefSeq" id="WP_379951102.1">
    <property type="nucleotide sequence ID" value="NZ_JBHMAF010000171.1"/>
</dbReference>
<feature type="transmembrane region" description="Helical" evidence="1">
    <location>
        <begin position="147"/>
        <end position="171"/>
    </location>
</feature>
<organism evidence="2 3">
    <name type="scientific">Ectobacillus funiculus</name>
    <dbReference type="NCBI Taxonomy" id="137993"/>
    <lineage>
        <taxon>Bacteria</taxon>
        <taxon>Bacillati</taxon>
        <taxon>Bacillota</taxon>
        <taxon>Bacilli</taxon>
        <taxon>Bacillales</taxon>
        <taxon>Bacillaceae</taxon>
        <taxon>Ectobacillus</taxon>
    </lineage>
</organism>
<keyword evidence="1" id="KW-0472">Membrane</keyword>
<feature type="transmembrane region" description="Helical" evidence="1">
    <location>
        <begin position="112"/>
        <end position="135"/>
    </location>
</feature>
<dbReference type="Proteomes" id="UP001589609">
    <property type="component" value="Unassembled WGS sequence"/>
</dbReference>
<comment type="caution">
    <text evidence="2">The sequence shown here is derived from an EMBL/GenBank/DDBJ whole genome shotgun (WGS) entry which is preliminary data.</text>
</comment>
<name>A0ABV5WJS8_9BACI</name>
<proteinExistence type="predicted"/>
<evidence type="ECO:0000313" key="2">
    <source>
        <dbReference type="EMBL" id="MFB9760825.1"/>
    </source>
</evidence>
<dbReference type="Pfam" id="PF04854">
    <property type="entry name" value="DUF624"/>
    <property type="match status" value="1"/>
</dbReference>
<evidence type="ECO:0000256" key="1">
    <source>
        <dbReference type="SAM" id="Phobius"/>
    </source>
</evidence>
<evidence type="ECO:0000313" key="3">
    <source>
        <dbReference type="Proteomes" id="UP001589609"/>
    </source>
</evidence>
<reference evidence="2 3" key="1">
    <citation type="submission" date="2024-09" db="EMBL/GenBank/DDBJ databases">
        <authorList>
            <person name="Sun Q."/>
            <person name="Mori K."/>
        </authorList>
    </citation>
    <scope>NUCLEOTIDE SEQUENCE [LARGE SCALE GENOMIC DNA]</scope>
    <source>
        <strain evidence="2 3">JCM 11201</strain>
    </source>
</reference>
<keyword evidence="3" id="KW-1185">Reference proteome</keyword>
<dbReference type="InterPro" id="IPR006938">
    <property type="entry name" value="DUF624"/>
</dbReference>
<feature type="transmembrane region" description="Helical" evidence="1">
    <location>
        <begin position="20"/>
        <end position="43"/>
    </location>
</feature>
<protein>
    <submittedName>
        <fullName evidence="2">YesL family protein</fullName>
    </submittedName>
</protein>